<proteinExistence type="predicted"/>
<sequence>MEQHHSRADLNEKVILEQFKKNDETFRNTMERIFHKYSSLDDPGPDVCLKTMTFTSEKGPVPLNSATAEKELQKLRMDVTMVDLDRSSQMENSNCSLWCGSETSQLSLKSMSSSRSCLWGDPSQPEEDDRDLERTLNSHGSTLLDVYPTMLNQIGEAYRRRHVTEVASAVLHRYRRRRWQSSQAQHRNHGFSNSSKHALNRMRESSLTAPKPPRDNITNHQKTTFQYQGTSPHKCKLNFSPLKSISNTSPVSTACFYSPRRDDLEMGTGVENGSRWAGQRSNSESLNRPVRVLDLSTPPSSVSSSPRSPSPDLDQTYVVEPVPLPRSHGIPASSVCGSTWSPLKMARMSSLASQGGGPVNSSPSSYRSGLRRNHINSPAASPQRSLSGHLSQLRSPLKAKSISLEHDRQTFLSYPKQALPAIHTSEVCRSPYKGQRYPSPHQQIPPRQENPIKQLKRQPSFSSHYSLSSSISQMPSRQIDAEFMSLYHHFICRSTNPTSSCHLCKRRSGVQSPAVFSTSMSALSLTPVRSRLKKRHREPEVVESLRFKRFRESCSPRRTTQFWPQQQQGSRYVNTAMVEPNEDKYTWNRALLLQCPSPGFLRAIRQHQKNTSGSNGKGPGSRLDLQTQHYSPSWRDSLRSSGAGENFDISEAYAGTRSPMRTWDQSGVSVSPRLSRRRLLYGPLQ</sequence>
<organism evidence="1 2">
    <name type="scientific">Pangasius djambal</name>
    <dbReference type="NCBI Taxonomy" id="1691987"/>
    <lineage>
        <taxon>Eukaryota</taxon>
        <taxon>Metazoa</taxon>
        <taxon>Chordata</taxon>
        <taxon>Craniata</taxon>
        <taxon>Vertebrata</taxon>
        <taxon>Euteleostomi</taxon>
        <taxon>Actinopterygii</taxon>
        <taxon>Neopterygii</taxon>
        <taxon>Teleostei</taxon>
        <taxon>Ostariophysi</taxon>
        <taxon>Siluriformes</taxon>
        <taxon>Pangasiidae</taxon>
        <taxon>Pangasius</taxon>
    </lineage>
</organism>
<name>A0ACC5Z6V3_9TELE</name>
<accession>A0ACC5Z6V3</accession>
<keyword evidence="2" id="KW-1185">Reference proteome</keyword>
<protein>
    <submittedName>
        <fullName evidence="1">Uncharacterized protein</fullName>
    </submittedName>
</protein>
<comment type="caution">
    <text evidence="1">The sequence shown here is derived from an EMBL/GenBank/DDBJ whole genome shotgun (WGS) entry which is preliminary data.</text>
</comment>
<reference evidence="1" key="1">
    <citation type="submission" date="2020-02" db="EMBL/GenBank/DDBJ databases">
        <title>Genome sequencing of the panga catfish, Pangasius djambal.</title>
        <authorList>
            <person name="Wen M."/>
            <person name="Zahm M."/>
            <person name="Roques C."/>
            <person name="Cabau C."/>
            <person name="Klopp C."/>
            <person name="Donnadieu C."/>
            <person name="Jouanno E."/>
            <person name="Avarre J.-C."/>
            <person name="Campet M."/>
            <person name="Ha T."/>
            <person name="Dugue R."/>
            <person name="Lampietro C."/>
            <person name="Louis A."/>
            <person name="Herpin A."/>
            <person name="Echchiki A."/>
            <person name="Berthelot C."/>
            <person name="Parey E."/>
            <person name="Roest-Crollius H."/>
            <person name="Braasch I."/>
            <person name="Postlethwait J.H."/>
            <person name="Bobe J."/>
            <person name="Montfort J."/>
            <person name="Bouchez O."/>
            <person name="Begum T."/>
            <person name="Schartl M."/>
            <person name="Gustiano R."/>
            <person name="Guiguen Y."/>
        </authorList>
    </citation>
    <scope>NUCLEOTIDE SEQUENCE</scope>
    <source>
        <strain evidence="1">Pdj_M5554</strain>
    </source>
</reference>
<evidence type="ECO:0000313" key="1">
    <source>
        <dbReference type="EMBL" id="MCJ8743580.1"/>
    </source>
</evidence>
<dbReference type="EMBL" id="CM040993">
    <property type="protein sequence ID" value="MCJ8743580.1"/>
    <property type="molecule type" value="Genomic_DNA"/>
</dbReference>
<gene>
    <name evidence="1" type="ORF">PDJAM_G00095540</name>
</gene>
<evidence type="ECO:0000313" key="2">
    <source>
        <dbReference type="Proteomes" id="UP000830395"/>
    </source>
</evidence>
<dbReference type="Proteomes" id="UP000830395">
    <property type="component" value="Chromosome 19"/>
</dbReference>